<keyword evidence="2" id="KW-0597">Phosphoprotein</keyword>
<evidence type="ECO:0000259" key="7">
    <source>
        <dbReference type="PROSITE" id="PS52004"/>
    </source>
</evidence>
<evidence type="ECO:0000256" key="4">
    <source>
        <dbReference type="PROSITE-ProRule" id="PRU01363"/>
    </source>
</evidence>
<dbReference type="PANTHER" id="PTHR43775:SF37">
    <property type="entry name" value="SI:DKEY-61P9.11"/>
    <property type="match status" value="1"/>
</dbReference>
<dbReference type="SUPFAM" id="SSF55048">
    <property type="entry name" value="Probable ACP-binding domain of malonyl-CoA ACP transacylase"/>
    <property type="match status" value="1"/>
</dbReference>
<feature type="domain" description="PKS/mFAS DH" evidence="8">
    <location>
        <begin position="1363"/>
        <end position="1634"/>
    </location>
</feature>
<dbReference type="Gene3D" id="3.40.50.720">
    <property type="entry name" value="NAD(P)-binding Rossmann-like Domain"/>
    <property type="match status" value="1"/>
</dbReference>
<dbReference type="InterPro" id="IPR050091">
    <property type="entry name" value="PKS_NRPS_Biosynth_Enz"/>
</dbReference>
<dbReference type="PROSITE" id="PS00012">
    <property type="entry name" value="PHOSPHOPANTETHEINE"/>
    <property type="match status" value="1"/>
</dbReference>
<evidence type="ECO:0000259" key="8">
    <source>
        <dbReference type="PROSITE" id="PS52019"/>
    </source>
</evidence>
<dbReference type="EMBL" id="MSIF01000001">
    <property type="protein sequence ID" value="OLF14424.1"/>
    <property type="molecule type" value="Genomic_DNA"/>
</dbReference>
<proteinExistence type="predicted"/>
<feature type="region of interest" description="C-terminal hotdog fold" evidence="4">
    <location>
        <begin position="1497"/>
        <end position="1634"/>
    </location>
</feature>
<dbReference type="PANTHER" id="PTHR43775">
    <property type="entry name" value="FATTY ACID SYNTHASE"/>
    <property type="match status" value="1"/>
</dbReference>
<dbReference type="InterPro" id="IPR014031">
    <property type="entry name" value="Ketoacyl_synth_C"/>
</dbReference>
<evidence type="ECO:0000313" key="9">
    <source>
        <dbReference type="EMBL" id="OLF14424.1"/>
    </source>
</evidence>
<dbReference type="InterPro" id="IPR057326">
    <property type="entry name" value="KR_dom"/>
</dbReference>
<evidence type="ECO:0008006" key="11">
    <source>
        <dbReference type="Google" id="ProtNLM"/>
    </source>
</evidence>
<dbReference type="InterPro" id="IPR042104">
    <property type="entry name" value="PKS_dehydratase_sf"/>
</dbReference>
<dbReference type="SUPFAM" id="SSF52151">
    <property type="entry name" value="FabD/lysophospholipase-like"/>
    <property type="match status" value="1"/>
</dbReference>
<dbReference type="Pfam" id="PF00698">
    <property type="entry name" value="Acyl_transf_1"/>
    <property type="match status" value="1"/>
</dbReference>
<dbReference type="CDD" id="cd00833">
    <property type="entry name" value="PKS"/>
    <property type="match status" value="1"/>
</dbReference>
<dbReference type="SUPFAM" id="SSF51735">
    <property type="entry name" value="NAD(P)-binding Rossmann-fold domains"/>
    <property type="match status" value="2"/>
</dbReference>
<feature type="domain" description="Carrier" evidence="6">
    <location>
        <begin position="1730"/>
        <end position="1805"/>
    </location>
</feature>
<dbReference type="PROSITE" id="PS52019">
    <property type="entry name" value="PKS_MFAS_DH"/>
    <property type="match status" value="1"/>
</dbReference>
<dbReference type="InterPro" id="IPR036736">
    <property type="entry name" value="ACP-like_sf"/>
</dbReference>
<feature type="domain" description="Ketosynthase family 3 (KS3)" evidence="7">
    <location>
        <begin position="1"/>
        <end position="424"/>
    </location>
</feature>
<dbReference type="InterPro" id="IPR006162">
    <property type="entry name" value="Ppantetheine_attach_site"/>
</dbReference>
<dbReference type="SMART" id="SM00823">
    <property type="entry name" value="PKS_PP"/>
    <property type="match status" value="1"/>
</dbReference>
<dbReference type="InterPro" id="IPR020807">
    <property type="entry name" value="PKS_DH"/>
</dbReference>
<protein>
    <recommendedName>
        <fullName evidence="11">Acyl transferase domain-containing protein</fullName>
    </recommendedName>
</protein>
<dbReference type="Pfam" id="PF14765">
    <property type="entry name" value="PS-DH"/>
    <property type="match status" value="1"/>
</dbReference>
<dbReference type="InterPro" id="IPR036291">
    <property type="entry name" value="NAD(P)-bd_dom_sf"/>
</dbReference>
<dbReference type="SMART" id="SM00826">
    <property type="entry name" value="PKS_DH"/>
    <property type="match status" value="1"/>
</dbReference>
<keyword evidence="3" id="KW-0808">Transferase</keyword>
<dbReference type="InterPro" id="IPR016039">
    <property type="entry name" value="Thiolase-like"/>
</dbReference>
<dbReference type="GO" id="GO:0004315">
    <property type="term" value="F:3-oxoacyl-[acyl-carrier-protein] synthase activity"/>
    <property type="evidence" value="ECO:0007669"/>
    <property type="project" value="InterPro"/>
</dbReference>
<organism evidence="9 10">
    <name type="scientific">Actinophytocola xinjiangensis</name>
    <dbReference type="NCBI Taxonomy" id="485602"/>
    <lineage>
        <taxon>Bacteria</taxon>
        <taxon>Bacillati</taxon>
        <taxon>Actinomycetota</taxon>
        <taxon>Actinomycetes</taxon>
        <taxon>Pseudonocardiales</taxon>
        <taxon>Pseudonocardiaceae</taxon>
    </lineage>
</organism>
<dbReference type="GO" id="GO:0005737">
    <property type="term" value="C:cytoplasm"/>
    <property type="evidence" value="ECO:0007669"/>
    <property type="project" value="TreeGrafter"/>
</dbReference>
<dbReference type="Pfam" id="PF08659">
    <property type="entry name" value="KR"/>
    <property type="match status" value="1"/>
</dbReference>
<dbReference type="SMART" id="SM00822">
    <property type="entry name" value="PKS_KR"/>
    <property type="match status" value="1"/>
</dbReference>
<dbReference type="InterPro" id="IPR014043">
    <property type="entry name" value="Acyl_transferase_dom"/>
</dbReference>
<dbReference type="InterPro" id="IPR020806">
    <property type="entry name" value="PKS_PP-bd"/>
</dbReference>
<evidence type="ECO:0000256" key="2">
    <source>
        <dbReference type="ARBA" id="ARBA00022553"/>
    </source>
</evidence>
<dbReference type="Gene3D" id="3.10.129.110">
    <property type="entry name" value="Polyketide synthase dehydratase"/>
    <property type="match status" value="1"/>
</dbReference>
<feature type="region of interest" description="Disordered" evidence="5">
    <location>
        <begin position="1699"/>
        <end position="1731"/>
    </location>
</feature>
<dbReference type="Gene3D" id="3.40.366.10">
    <property type="entry name" value="Malonyl-Coenzyme A Acyl Carrier Protein, domain 2"/>
    <property type="match status" value="1"/>
</dbReference>
<dbReference type="GO" id="GO:0005886">
    <property type="term" value="C:plasma membrane"/>
    <property type="evidence" value="ECO:0007669"/>
    <property type="project" value="TreeGrafter"/>
</dbReference>
<keyword evidence="10" id="KW-1185">Reference proteome</keyword>
<dbReference type="Pfam" id="PF16197">
    <property type="entry name" value="KAsynt_C_assoc"/>
    <property type="match status" value="1"/>
</dbReference>
<feature type="region of interest" description="N-terminal hotdog fold" evidence="4">
    <location>
        <begin position="1363"/>
        <end position="1487"/>
    </location>
</feature>
<dbReference type="Gene3D" id="3.40.47.10">
    <property type="match status" value="1"/>
</dbReference>
<dbReference type="InterPro" id="IPR049551">
    <property type="entry name" value="PKS_DH_C"/>
</dbReference>
<dbReference type="InterPro" id="IPR032821">
    <property type="entry name" value="PKS_assoc"/>
</dbReference>
<dbReference type="GO" id="GO:0004312">
    <property type="term" value="F:fatty acid synthase activity"/>
    <property type="evidence" value="ECO:0007669"/>
    <property type="project" value="TreeGrafter"/>
</dbReference>
<feature type="region of interest" description="Disordered" evidence="5">
    <location>
        <begin position="879"/>
        <end position="915"/>
    </location>
</feature>
<dbReference type="Proteomes" id="UP000185696">
    <property type="component" value="Unassembled WGS sequence"/>
</dbReference>
<keyword evidence="1" id="KW-0596">Phosphopantetheine</keyword>
<dbReference type="PROSITE" id="PS52004">
    <property type="entry name" value="KS3_2"/>
    <property type="match status" value="1"/>
</dbReference>
<dbReference type="SUPFAM" id="SSF47336">
    <property type="entry name" value="ACP-like"/>
    <property type="match status" value="1"/>
</dbReference>
<dbReference type="GO" id="GO:0031177">
    <property type="term" value="F:phosphopantetheine binding"/>
    <property type="evidence" value="ECO:0007669"/>
    <property type="project" value="InterPro"/>
</dbReference>
<dbReference type="PROSITE" id="PS00606">
    <property type="entry name" value="KS3_1"/>
    <property type="match status" value="1"/>
</dbReference>
<evidence type="ECO:0000313" key="10">
    <source>
        <dbReference type="Proteomes" id="UP000185696"/>
    </source>
</evidence>
<feature type="region of interest" description="Disordered" evidence="5">
    <location>
        <begin position="1636"/>
        <end position="1657"/>
    </location>
</feature>
<comment type="caution">
    <text evidence="4">Lacks conserved residue(s) required for the propagation of feature annotation.</text>
</comment>
<dbReference type="InterPro" id="IPR014030">
    <property type="entry name" value="Ketoacyl_synth_N"/>
</dbReference>
<evidence type="ECO:0000256" key="5">
    <source>
        <dbReference type="SAM" id="MobiDB-lite"/>
    </source>
</evidence>
<dbReference type="Pfam" id="PF00550">
    <property type="entry name" value="PP-binding"/>
    <property type="match status" value="1"/>
</dbReference>
<dbReference type="Pfam" id="PF02801">
    <property type="entry name" value="Ketoacyl-synt_C"/>
    <property type="match status" value="1"/>
</dbReference>
<name>A0A7Z1B0A6_9PSEU</name>
<dbReference type="SMART" id="SM00825">
    <property type="entry name" value="PKS_KS"/>
    <property type="match status" value="1"/>
</dbReference>
<dbReference type="InterPro" id="IPR020841">
    <property type="entry name" value="PKS_Beta-ketoAc_synthase_dom"/>
</dbReference>
<dbReference type="InterPro" id="IPR018201">
    <property type="entry name" value="Ketoacyl_synth_AS"/>
</dbReference>
<dbReference type="SMART" id="SM00827">
    <property type="entry name" value="PKS_AT"/>
    <property type="match status" value="1"/>
</dbReference>
<dbReference type="Gene3D" id="3.30.70.3290">
    <property type="match status" value="1"/>
</dbReference>
<dbReference type="CDD" id="cd08953">
    <property type="entry name" value="KR_2_SDR_x"/>
    <property type="match status" value="1"/>
</dbReference>
<dbReference type="InterPro" id="IPR001227">
    <property type="entry name" value="Ac_transferase_dom_sf"/>
</dbReference>
<dbReference type="SUPFAM" id="SSF53901">
    <property type="entry name" value="Thiolase-like"/>
    <property type="match status" value="1"/>
</dbReference>
<dbReference type="InterPro" id="IPR009081">
    <property type="entry name" value="PP-bd_ACP"/>
</dbReference>
<dbReference type="InterPro" id="IPR049900">
    <property type="entry name" value="PKS_mFAS_DH"/>
</dbReference>
<sequence length="1814" mass="192194">MAGRFPEARDLDDFWRNLADGRDCLTEPSDDELLRYGERPEYLAHPGYVRGRHRMPDGDLFDPACFGMTPREAELRDPQQRLLLELAGSALDHAGYDPARYPGAVGVFGGAGPARYRANHVEPTEVIQRNVGLLAVDVSNDPDYVATFISHRLGLTGPSMTVQTACSTSLIAVHLACQSLRLGECDMALAGGANIEMPLDCGYIALGGGIRSADGRVRPFDERAGGTNFGTGGGVVVLKRLADALRDGDTVHAVVRGSAVNNDGDRKAGFSAPSEQGQAECVRAAIESAGVDARAISYVEAHGTGTKVGDPVEVAGLATAFAGAADEALPPGSCVLGSVKGNVGHLGVAAGICGFIKTVLALTHEEIPATVNHRTPNPKLSLADTPFAVAVERVPWPRTKGAPRVAGVSSFGIGGSNGHVILEEAPEREHGDDAAAERAQVVVWSAATESARDTLTGRLAEHLADQDAREFRDAAHTLRAGRAERRHRAAVVATGGAEAARLMRGGTVVLPDTVDREVVFCFPGQGSQHNGMLRELYRTNGAFREECDTLFDLTAVMSERDLRALWLSDDTDQDTLKETSVAQPLLFVLELALGRCLVAWGLRPARMVGHSVGELVAATLAGVFGVEDGLRAVIGRSGLMAGMPRGRMVAVSADVDAVRELLGADLGGVALAAVNSDRQIVLSGSEEDVVGVADRLRAAGTTVSPLHTSHGFHSPSMAVAAEKFADLLATVDLGEPRIPVVSAATGRELTAEQARTPSFWARQLVDPVLFAPAVAAVVGAGPAFLVEVGPGQALTDLLRGNQDVRASRSVALATQPRPKAPADRRAVLENTLARLWVEGQPVDLREVAADARARRVPAPGYPYERRRCWIERPPGHVELREGDLPVSTPQRPEAAPVPTAETDTDGSTDGSTDGIWSVGTLEWRRSRTGRPPLVDGEVDGRPALLALPADPGFRDLVRDAFLRAGFRTIRATGVLGTEPAGRRTLDVTSDQDWDAFLDRLGEAAEPVVVAYAVGLSGPEDTTSANVDEALRWGFHGLLRCARAVVRAQRRLRVPLRLVVITRRSVDITGAEPVNPANAMALGFLRSLEKEHPEIQGMLIDLSADTAVEVLSGELAEPSAPTLALRGTSVWVPALAELARSAPAGRHRVRQRGVYLVTGGLGGIGLVVARELAESGRRPRIALVGRSGPPDETTPAGARVADALESLSDAGAEVGVFRADVADAASLRSAVAEIEARFGTVNGVVHAAGVAGGGLLAHREHADIEAVLAPKVRGTLNLHELLGGRSDLDFLLLFSSQAGLGGLLGSADYAAANAFLDAFAQRHGRGGRHTVAIGWPGWSEVGMLAESEVNAATLVGDQTDGAAPGVAPGVVPDAAGARLPVEYRRTFTEQDWELDEHRFEGQAVLVGTAAIELVVTAVRSLGLYEADLALTLRDVVFASPILGAEQVETRVVFHPREGEHRFTVETRQADGTWRGHVEGVVAAGPTDARPADPVSLRSGYTGEGKPDIVDLIEFGPRWDCIAAMRWGTHEAVLDLELPEKFHDDLDLHPLHPALFDRASVIPPADGVHRLWLPFMYERLTVFAPLPARILVHAWIEDFDQGWASINIDIHDPDTGAQLVRVESYTFREVRPAEFVQGLRATPDPGPRPAPAGDQDVPLLSPQDGASVFAEVLNGSYPPFVAVNPAGGRWTVAGVPWVTDGHGPPEPVGLAQPPVPRPAERRTPSPTAGPAPEVGEIASMVRTFWIEALGLDGIGYEEDFFELGGNSLVAVQLIARVGAHYGLRLSPDILFEASTVTALAGEVGSRLAEGEPVGRA</sequence>
<gene>
    <name evidence="9" type="ORF">BLA60_04705</name>
</gene>
<comment type="caution">
    <text evidence="9">The sequence shown here is derived from an EMBL/GenBank/DDBJ whole genome shotgun (WGS) entry which is preliminary data.</text>
</comment>
<dbReference type="InterPro" id="IPR016035">
    <property type="entry name" value="Acyl_Trfase/lysoPLipase"/>
</dbReference>
<reference evidence="9 10" key="1">
    <citation type="submission" date="2016-12" db="EMBL/GenBank/DDBJ databases">
        <title>The draft genome sequence of Actinophytocola xinjiangensis.</title>
        <authorList>
            <person name="Wang W."/>
            <person name="Yuan L."/>
        </authorList>
    </citation>
    <scope>NUCLEOTIDE SEQUENCE [LARGE SCALE GENOMIC DNA]</scope>
    <source>
        <strain evidence="9 10">CGMCC 4.4663</strain>
    </source>
</reference>
<dbReference type="PROSITE" id="PS50075">
    <property type="entry name" value="CARRIER"/>
    <property type="match status" value="1"/>
</dbReference>
<dbReference type="Gene3D" id="1.10.1200.10">
    <property type="entry name" value="ACP-like"/>
    <property type="match status" value="1"/>
</dbReference>
<feature type="compositionally biased region" description="Low complexity" evidence="5">
    <location>
        <begin position="905"/>
        <end position="914"/>
    </location>
</feature>
<dbReference type="InterPro" id="IPR016036">
    <property type="entry name" value="Malonyl_transacylase_ACP-bd"/>
</dbReference>
<evidence type="ECO:0000256" key="1">
    <source>
        <dbReference type="ARBA" id="ARBA00022450"/>
    </source>
</evidence>
<evidence type="ECO:0000256" key="3">
    <source>
        <dbReference type="ARBA" id="ARBA00022679"/>
    </source>
</evidence>
<accession>A0A7Z1B0A6</accession>
<dbReference type="Pfam" id="PF21089">
    <property type="entry name" value="PKS_DH_N"/>
    <property type="match status" value="1"/>
</dbReference>
<dbReference type="GO" id="GO:0006633">
    <property type="term" value="P:fatty acid biosynthetic process"/>
    <property type="evidence" value="ECO:0007669"/>
    <property type="project" value="InterPro"/>
</dbReference>
<dbReference type="Pfam" id="PF00109">
    <property type="entry name" value="ketoacyl-synt"/>
    <property type="match status" value="1"/>
</dbReference>
<dbReference type="InterPro" id="IPR049552">
    <property type="entry name" value="PKS_DH_N"/>
</dbReference>
<dbReference type="GO" id="GO:0071770">
    <property type="term" value="P:DIM/DIP cell wall layer assembly"/>
    <property type="evidence" value="ECO:0007669"/>
    <property type="project" value="TreeGrafter"/>
</dbReference>
<evidence type="ECO:0000259" key="6">
    <source>
        <dbReference type="PROSITE" id="PS50075"/>
    </source>
</evidence>
<dbReference type="InterPro" id="IPR013968">
    <property type="entry name" value="PKS_KR"/>
</dbReference>